<evidence type="ECO:0000256" key="2">
    <source>
        <dbReference type="SAM" id="Phobius"/>
    </source>
</evidence>
<feature type="transmembrane region" description="Helical" evidence="2">
    <location>
        <begin position="106"/>
        <end position="125"/>
    </location>
</feature>
<feature type="region of interest" description="Disordered" evidence="1">
    <location>
        <begin position="266"/>
        <end position="315"/>
    </location>
</feature>
<keyword evidence="2" id="KW-0812">Transmembrane</keyword>
<evidence type="ECO:0000256" key="1">
    <source>
        <dbReference type="SAM" id="MobiDB-lite"/>
    </source>
</evidence>
<keyword evidence="2" id="KW-1133">Transmembrane helix</keyword>
<comment type="caution">
    <text evidence="3">The sequence shown here is derived from an EMBL/GenBank/DDBJ whole genome shotgun (WGS) entry which is preliminary data.</text>
</comment>
<evidence type="ECO:0000313" key="4">
    <source>
        <dbReference type="Proteomes" id="UP000295302"/>
    </source>
</evidence>
<accession>A0A4R4Z4Q8</accession>
<feature type="compositionally biased region" description="Pro residues" evidence="1">
    <location>
        <begin position="274"/>
        <end position="286"/>
    </location>
</feature>
<name>A0A4R4Z4Q8_9ACTN</name>
<sequence>MTPDQYAQAVRAALADHPERDELLEDLDEHLAEIAAETDQPLESRLGPPEAYAEELAAAYGERPQRVRRRRVDPRGWAVGAHTRLMAQAPYRSFAGFLPELRPGWWVLRGYLLAMVLLMVTDNGGLVPGDVVGWVVVAVAVWASVWFGRRSGRGRRAGRVVEITANALAVIALMAGLDLAASAGDRTQVAVARPEVWVRNASSDGVYNIKPYAKDGTPLTDVYLYDQDGNPLITHPERYGHTVDRSCGEPILNRYPLPLIDERAVPRDHRGMPSPAPSVCPAPGPAATPAATPDPAVTVRPVPSDTPAPSPARSR</sequence>
<dbReference type="RefSeq" id="WP_132610352.1">
    <property type="nucleotide sequence ID" value="NZ_SMKQ01000015.1"/>
</dbReference>
<feature type="transmembrane region" description="Helical" evidence="2">
    <location>
        <begin position="160"/>
        <end position="181"/>
    </location>
</feature>
<dbReference type="AlphaFoldDB" id="A0A4R4Z4Q8"/>
<protein>
    <submittedName>
        <fullName evidence="3">Uncharacterized protein</fullName>
    </submittedName>
</protein>
<feature type="compositionally biased region" description="Pro residues" evidence="1">
    <location>
        <begin position="304"/>
        <end position="315"/>
    </location>
</feature>
<evidence type="ECO:0000313" key="3">
    <source>
        <dbReference type="EMBL" id="TDD52856.1"/>
    </source>
</evidence>
<dbReference type="EMBL" id="SMKQ01000015">
    <property type="protein sequence ID" value="TDD52856.1"/>
    <property type="molecule type" value="Genomic_DNA"/>
</dbReference>
<dbReference type="OrthoDB" id="5185521at2"/>
<proteinExistence type="predicted"/>
<dbReference type="Proteomes" id="UP000295302">
    <property type="component" value="Unassembled WGS sequence"/>
</dbReference>
<reference evidence="3 4" key="1">
    <citation type="submission" date="2019-03" db="EMBL/GenBank/DDBJ databases">
        <title>Draft genome sequences of novel Actinobacteria.</title>
        <authorList>
            <person name="Sahin N."/>
            <person name="Ay H."/>
            <person name="Saygin H."/>
        </authorList>
    </citation>
    <scope>NUCLEOTIDE SEQUENCE [LARGE SCALE GENOMIC DNA]</scope>
    <source>
        <strain evidence="3 4">CH32</strain>
    </source>
</reference>
<gene>
    <name evidence="3" type="ORF">E1286_08255</name>
</gene>
<dbReference type="Pfam" id="PF22564">
    <property type="entry name" value="HAAS"/>
    <property type="match status" value="1"/>
</dbReference>
<feature type="transmembrane region" description="Helical" evidence="2">
    <location>
        <begin position="131"/>
        <end position="148"/>
    </location>
</feature>
<keyword evidence="2" id="KW-0472">Membrane</keyword>
<organism evidence="3 4">
    <name type="scientific">Nonomuraea terrae</name>
    <dbReference type="NCBI Taxonomy" id="2530383"/>
    <lineage>
        <taxon>Bacteria</taxon>
        <taxon>Bacillati</taxon>
        <taxon>Actinomycetota</taxon>
        <taxon>Actinomycetes</taxon>
        <taxon>Streptosporangiales</taxon>
        <taxon>Streptosporangiaceae</taxon>
        <taxon>Nonomuraea</taxon>
    </lineage>
</organism>
<keyword evidence="4" id="KW-1185">Reference proteome</keyword>
<feature type="compositionally biased region" description="Low complexity" evidence="1">
    <location>
        <begin position="287"/>
        <end position="303"/>
    </location>
</feature>